<organism evidence="2 3">
    <name type="scientific">Flavobacterium cutihirudinis</name>
    <dbReference type="NCBI Taxonomy" id="1265740"/>
    <lineage>
        <taxon>Bacteria</taxon>
        <taxon>Pseudomonadati</taxon>
        <taxon>Bacteroidota</taxon>
        <taxon>Flavobacteriia</taxon>
        <taxon>Flavobacteriales</taxon>
        <taxon>Flavobacteriaceae</taxon>
        <taxon>Flavobacterium</taxon>
    </lineage>
</organism>
<comment type="caution">
    <text evidence="2">The sequence shown here is derived from an EMBL/GenBank/DDBJ whole genome shotgun (WGS) entry which is preliminary data.</text>
</comment>
<feature type="transmembrane region" description="Helical" evidence="1">
    <location>
        <begin position="46"/>
        <end position="67"/>
    </location>
</feature>
<dbReference type="EMBL" id="QRDQ01000007">
    <property type="protein sequence ID" value="RED27095.1"/>
    <property type="molecule type" value="Genomic_DNA"/>
</dbReference>
<dbReference type="RefSeq" id="WP_115887142.1">
    <property type="nucleotide sequence ID" value="NZ_QRDQ01000007.1"/>
</dbReference>
<name>A0A3D9G1K8_9FLAO</name>
<proteinExistence type="predicted"/>
<keyword evidence="1" id="KW-0812">Transmembrane</keyword>
<sequence>MSIKTFWTILIKILGLWMVYRILTVLPELISNLYFIYENGDSKNLVVLFSSILIAILFFCLIIRTFLFKTLWIIEKLKLEKGFETETIEIQSNENKIIAIALIVIGGFIFIENLPILLREIAVFFHDKTQFKDYPKSGWIIFYLCKSVLGYLLMTNSFRVASFIKK</sequence>
<evidence type="ECO:0000313" key="3">
    <source>
        <dbReference type="Proteomes" id="UP000257004"/>
    </source>
</evidence>
<reference evidence="2 3" key="1">
    <citation type="submission" date="2018-07" db="EMBL/GenBank/DDBJ databases">
        <title>Genomic Encyclopedia of Archaeal and Bacterial Type Strains, Phase II (KMG-II): from individual species to whole genera.</title>
        <authorList>
            <person name="Goeker M."/>
        </authorList>
    </citation>
    <scope>NUCLEOTIDE SEQUENCE [LARGE SCALE GENOMIC DNA]</scope>
    <source>
        <strain evidence="2 3">DSM 25795</strain>
    </source>
</reference>
<evidence type="ECO:0000313" key="2">
    <source>
        <dbReference type="EMBL" id="RED27095.1"/>
    </source>
</evidence>
<dbReference type="AlphaFoldDB" id="A0A3D9G1K8"/>
<feature type="transmembrane region" description="Helical" evidence="1">
    <location>
        <begin position="7"/>
        <end position="26"/>
    </location>
</feature>
<gene>
    <name evidence="2" type="ORF">BD847_1028</name>
</gene>
<keyword evidence="1" id="KW-0472">Membrane</keyword>
<dbReference type="OrthoDB" id="1453725at2"/>
<feature type="transmembrane region" description="Helical" evidence="1">
    <location>
        <begin position="97"/>
        <end position="118"/>
    </location>
</feature>
<keyword evidence="1" id="KW-1133">Transmembrane helix</keyword>
<dbReference type="Proteomes" id="UP000257004">
    <property type="component" value="Unassembled WGS sequence"/>
</dbReference>
<protein>
    <submittedName>
        <fullName evidence="2">Uncharacterized protein</fullName>
    </submittedName>
</protein>
<accession>A0A3D9G1K8</accession>
<evidence type="ECO:0000256" key="1">
    <source>
        <dbReference type="SAM" id="Phobius"/>
    </source>
</evidence>
<feature type="transmembrane region" description="Helical" evidence="1">
    <location>
        <begin position="138"/>
        <end position="158"/>
    </location>
</feature>
<keyword evidence="3" id="KW-1185">Reference proteome</keyword>